<evidence type="ECO:0000313" key="1">
    <source>
        <dbReference type="EMBL" id="MBS9476242.1"/>
    </source>
</evidence>
<comment type="caution">
    <text evidence="1">The sequence shown here is derived from an EMBL/GenBank/DDBJ whole genome shotgun (WGS) entry which is preliminary data.</text>
</comment>
<name>A0ABS5R431_9HYPH</name>
<accession>A0ABS5R431</accession>
<dbReference type="EMBL" id="JAHCQH010000014">
    <property type="protein sequence ID" value="MBS9476242.1"/>
    <property type="molecule type" value="Genomic_DNA"/>
</dbReference>
<dbReference type="RefSeq" id="WP_213754099.1">
    <property type="nucleotide sequence ID" value="NZ_JAHCQH010000014.1"/>
</dbReference>
<organism evidence="1 2">
    <name type="scientific">Ancylobacter radicis</name>
    <dbReference type="NCBI Taxonomy" id="2836179"/>
    <lineage>
        <taxon>Bacteria</taxon>
        <taxon>Pseudomonadati</taxon>
        <taxon>Pseudomonadota</taxon>
        <taxon>Alphaproteobacteria</taxon>
        <taxon>Hyphomicrobiales</taxon>
        <taxon>Xanthobacteraceae</taxon>
        <taxon>Ancylobacter</taxon>
    </lineage>
</organism>
<reference evidence="1" key="1">
    <citation type="submission" date="2021-05" db="EMBL/GenBank/DDBJ databases">
        <authorList>
            <person name="Sun Q."/>
            <person name="Inoue M."/>
        </authorList>
    </citation>
    <scope>NUCLEOTIDE SEQUENCE</scope>
    <source>
        <strain evidence="1">VKM B-3255</strain>
    </source>
</reference>
<gene>
    <name evidence="1" type="ORF">KIP89_03890</name>
</gene>
<proteinExistence type="predicted"/>
<protein>
    <submittedName>
        <fullName evidence="1">Uncharacterized protein</fullName>
    </submittedName>
</protein>
<keyword evidence="2" id="KW-1185">Reference proteome</keyword>
<dbReference type="Proteomes" id="UP001166585">
    <property type="component" value="Unassembled WGS sequence"/>
</dbReference>
<sequence>MKAALYVLVGVTCLAALGFMAAQLLRQHRADTAAEERARAVRQAVLAYDEQMRCEGVLSRARSFSVGSSGEIAAIESQLKSCGLSLSDVRR</sequence>
<evidence type="ECO:0000313" key="2">
    <source>
        <dbReference type="Proteomes" id="UP001166585"/>
    </source>
</evidence>